<dbReference type="InterPro" id="IPR006593">
    <property type="entry name" value="Cyt_b561/ferric_Rdtase_TM"/>
</dbReference>
<feature type="compositionally biased region" description="Polar residues" evidence="11">
    <location>
        <begin position="20"/>
        <end position="51"/>
    </location>
</feature>
<evidence type="ECO:0000313" key="15">
    <source>
        <dbReference type="Proteomes" id="UP000827284"/>
    </source>
</evidence>
<reference evidence="14" key="2">
    <citation type="journal article" date="2022" name="Microbiol. Resour. Announc.">
        <title>Whole-Genome Sequence of Entomortierella parvispora E1425, a Mucoromycotan Fungus Associated with Burkholderiaceae-Related Endosymbiotic Bacteria.</title>
        <authorList>
            <person name="Herlambang A."/>
            <person name="Guo Y."/>
            <person name="Takashima Y."/>
            <person name="Narisawa K."/>
            <person name="Ohta H."/>
            <person name="Nishizawa T."/>
        </authorList>
    </citation>
    <scope>NUCLEOTIDE SEQUENCE</scope>
    <source>
        <strain evidence="14">E1425</strain>
    </source>
</reference>
<keyword evidence="15" id="KW-1185">Reference proteome</keyword>
<evidence type="ECO:0000256" key="5">
    <source>
        <dbReference type="ARBA" id="ARBA00022692"/>
    </source>
</evidence>
<evidence type="ECO:0000256" key="3">
    <source>
        <dbReference type="ARBA" id="ARBA00022448"/>
    </source>
</evidence>
<keyword evidence="8 12" id="KW-1133">Transmembrane helix</keyword>
<dbReference type="EMBL" id="BQFW01000007">
    <property type="protein sequence ID" value="GJJ73198.1"/>
    <property type="molecule type" value="Genomic_DNA"/>
</dbReference>
<feature type="compositionally biased region" description="Low complexity" evidence="11">
    <location>
        <begin position="71"/>
        <end position="90"/>
    </location>
</feature>
<keyword evidence="4" id="KW-0349">Heme</keyword>
<feature type="region of interest" description="Disordered" evidence="11">
    <location>
        <begin position="1"/>
        <end position="150"/>
    </location>
</feature>
<keyword evidence="10 12" id="KW-0472">Membrane</keyword>
<dbReference type="CDD" id="cd08761">
    <property type="entry name" value="Cyt_b561_CYB561D2_like"/>
    <property type="match status" value="1"/>
</dbReference>
<evidence type="ECO:0000256" key="11">
    <source>
        <dbReference type="SAM" id="MobiDB-lite"/>
    </source>
</evidence>
<feature type="transmembrane region" description="Helical" evidence="12">
    <location>
        <begin position="189"/>
        <end position="210"/>
    </location>
</feature>
<evidence type="ECO:0000256" key="8">
    <source>
        <dbReference type="ARBA" id="ARBA00022989"/>
    </source>
</evidence>
<dbReference type="InterPro" id="IPR045150">
    <property type="entry name" value="CYB561D1/2"/>
</dbReference>
<feature type="domain" description="Cytochrome b561" evidence="13">
    <location>
        <begin position="155"/>
        <end position="355"/>
    </location>
</feature>
<organism evidence="14 15">
    <name type="scientific">Entomortierella parvispora</name>
    <dbReference type="NCBI Taxonomy" id="205924"/>
    <lineage>
        <taxon>Eukaryota</taxon>
        <taxon>Fungi</taxon>
        <taxon>Fungi incertae sedis</taxon>
        <taxon>Mucoromycota</taxon>
        <taxon>Mortierellomycotina</taxon>
        <taxon>Mortierellomycetes</taxon>
        <taxon>Mortierellales</taxon>
        <taxon>Mortierellaceae</taxon>
        <taxon>Entomortierella</taxon>
    </lineage>
</organism>
<evidence type="ECO:0000256" key="10">
    <source>
        <dbReference type="ARBA" id="ARBA00023136"/>
    </source>
</evidence>
<comment type="subcellular location">
    <subcellularLocation>
        <location evidence="2">Membrane</location>
        <topology evidence="2">Multi-pass membrane protein</topology>
    </subcellularLocation>
</comment>
<feature type="transmembrane region" description="Helical" evidence="12">
    <location>
        <begin position="222"/>
        <end position="243"/>
    </location>
</feature>
<accession>A0A9P3HB18</accession>
<dbReference type="PANTHER" id="PTHR15422">
    <property type="entry name" value="OS05G0565100 PROTEIN"/>
    <property type="match status" value="1"/>
</dbReference>
<feature type="compositionally biased region" description="Basic residues" evidence="11">
    <location>
        <begin position="139"/>
        <end position="150"/>
    </location>
</feature>
<evidence type="ECO:0000256" key="9">
    <source>
        <dbReference type="ARBA" id="ARBA00023004"/>
    </source>
</evidence>
<dbReference type="GO" id="GO:0016020">
    <property type="term" value="C:membrane"/>
    <property type="evidence" value="ECO:0007669"/>
    <property type="project" value="UniProtKB-SubCell"/>
</dbReference>
<reference evidence="14" key="1">
    <citation type="submission" date="2021-11" db="EMBL/GenBank/DDBJ databases">
        <authorList>
            <person name="Herlambang A."/>
            <person name="Guo Y."/>
            <person name="Takashima Y."/>
            <person name="Nishizawa T."/>
        </authorList>
    </citation>
    <scope>NUCLEOTIDE SEQUENCE</scope>
    <source>
        <strain evidence="14">E1425</strain>
    </source>
</reference>
<dbReference type="AlphaFoldDB" id="A0A9P3HB18"/>
<feature type="transmembrane region" description="Helical" evidence="12">
    <location>
        <begin position="158"/>
        <end position="183"/>
    </location>
</feature>
<comment type="caution">
    <text evidence="14">The sequence shown here is derived from an EMBL/GenBank/DDBJ whole genome shotgun (WGS) entry which is preliminary data.</text>
</comment>
<dbReference type="GO" id="GO:0140575">
    <property type="term" value="F:transmembrane monodehydroascorbate reductase activity"/>
    <property type="evidence" value="ECO:0007669"/>
    <property type="project" value="InterPro"/>
</dbReference>
<feature type="compositionally biased region" description="Polar residues" evidence="11">
    <location>
        <begin position="94"/>
        <end position="113"/>
    </location>
</feature>
<dbReference type="Pfam" id="PF03188">
    <property type="entry name" value="Cytochrom_B561"/>
    <property type="match status" value="1"/>
</dbReference>
<gene>
    <name evidence="14" type="ORF">EMPS_05556</name>
</gene>
<keyword evidence="5 12" id="KW-0812">Transmembrane</keyword>
<dbReference type="GO" id="GO:0046872">
    <property type="term" value="F:metal ion binding"/>
    <property type="evidence" value="ECO:0007669"/>
    <property type="project" value="UniProtKB-KW"/>
</dbReference>
<keyword evidence="7" id="KW-0249">Electron transport</keyword>
<evidence type="ECO:0000259" key="13">
    <source>
        <dbReference type="PROSITE" id="PS50939"/>
    </source>
</evidence>
<evidence type="ECO:0000256" key="12">
    <source>
        <dbReference type="SAM" id="Phobius"/>
    </source>
</evidence>
<evidence type="ECO:0000256" key="4">
    <source>
        <dbReference type="ARBA" id="ARBA00022617"/>
    </source>
</evidence>
<feature type="transmembrane region" description="Helical" evidence="12">
    <location>
        <begin position="263"/>
        <end position="281"/>
    </location>
</feature>
<dbReference type="Proteomes" id="UP000827284">
    <property type="component" value="Unassembled WGS sequence"/>
</dbReference>
<evidence type="ECO:0000256" key="2">
    <source>
        <dbReference type="ARBA" id="ARBA00004141"/>
    </source>
</evidence>
<feature type="transmembrane region" description="Helical" evidence="12">
    <location>
        <begin position="301"/>
        <end position="323"/>
    </location>
</feature>
<dbReference type="SMART" id="SM00665">
    <property type="entry name" value="B561"/>
    <property type="match status" value="1"/>
</dbReference>
<evidence type="ECO:0000256" key="7">
    <source>
        <dbReference type="ARBA" id="ARBA00022982"/>
    </source>
</evidence>
<dbReference type="PANTHER" id="PTHR15422:SF45">
    <property type="entry name" value="CYTOCHROME B561 DOMAIN-CONTAINING PROTEIN"/>
    <property type="match status" value="1"/>
</dbReference>
<dbReference type="OrthoDB" id="432881at2759"/>
<keyword evidence="9" id="KW-0408">Iron</keyword>
<proteinExistence type="predicted"/>
<feature type="transmembrane region" description="Helical" evidence="12">
    <location>
        <begin position="329"/>
        <end position="347"/>
    </location>
</feature>
<comment type="cofactor">
    <cofactor evidence="1">
        <name>heme b</name>
        <dbReference type="ChEBI" id="CHEBI:60344"/>
    </cofactor>
</comment>
<feature type="compositionally biased region" description="Basic and acidic residues" evidence="11">
    <location>
        <begin position="1"/>
        <end position="13"/>
    </location>
</feature>
<name>A0A9P3HB18_9FUNG</name>
<evidence type="ECO:0000256" key="6">
    <source>
        <dbReference type="ARBA" id="ARBA00022723"/>
    </source>
</evidence>
<feature type="compositionally biased region" description="Polar residues" evidence="11">
    <location>
        <begin position="120"/>
        <end position="132"/>
    </location>
</feature>
<sequence>MAQPNKDNKHSANEGRPLLLTSQQQEGDPSAASSSAQDRDYNSTSRSSSPRTGDRKNNKDEDSRRLDKAAAKGASSGSLSSSASSASSSDSDTEGSTNTKQQGGLSFPSNYFASSSSSSDTATPADQEQGLASSDPAGTHRHHHHRHRRPLRTPLKVMLSYLAQSGLFIFFGLLTAAIIKAPWVSPFSWHPICMGLYGFVSTQGILLLQPNLTGQVKEGGKTLHFILLTIAFVASIFGFRAIWNNKELLGKEHFHTNHAYAGGLTLVLFFAQLLYGFVVGYAPNVIYGRMGKARATRIHRVVGYTSITLLWSTLWLGVLTSWMSKNFDGYQWAFALSMGMVAVGVVGQITPSRLWLKNGAKKRSDERENSTLVDPTAAGSEQ</sequence>
<feature type="compositionally biased region" description="Basic and acidic residues" evidence="11">
    <location>
        <begin position="52"/>
        <end position="70"/>
    </location>
</feature>
<dbReference type="PROSITE" id="PS50939">
    <property type="entry name" value="CYTOCHROME_B561"/>
    <property type="match status" value="1"/>
</dbReference>
<dbReference type="Gene3D" id="1.20.120.1770">
    <property type="match status" value="1"/>
</dbReference>
<feature type="region of interest" description="Disordered" evidence="11">
    <location>
        <begin position="360"/>
        <end position="382"/>
    </location>
</feature>
<keyword evidence="6" id="KW-0479">Metal-binding</keyword>
<evidence type="ECO:0000313" key="14">
    <source>
        <dbReference type="EMBL" id="GJJ73198.1"/>
    </source>
</evidence>
<protein>
    <submittedName>
        <fullName evidence="14">Cytochrome b-561 domain containing protein 2</fullName>
    </submittedName>
</protein>
<evidence type="ECO:0000256" key="1">
    <source>
        <dbReference type="ARBA" id="ARBA00001970"/>
    </source>
</evidence>
<keyword evidence="3" id="KW-0813">Transport</keyword>